<dbReference type="Proteomes" id="UP001652642">
    <property type="component" value="Chromosome 2"/>
</dbReference>
<dbReference type="RefSeq" id="XP_072847949.1">
    <property type="nucleotide sequence ID" value="XM_072991848.1"/>
</dbReference>
<evidence type="ECO:0000313" key="4">
    <source>
        <dbReference type="RefSeq" id="XP_020670578.2"/>
    </source>
</evidence>
<organism evidence="3 4">
    <name type="scientific">Pogona vitticeps</name>
    <name type="common">central bearded dragon</name>
    <dbReference type="NCBI Taxonomy" id="103695"/>
    <lineage>
        <taxon>Eukaryota</taxon>
        <taxon>Metazoa</taxon>
        <taxon>Chordata</taxon>
        <taxon>Craniata</taxon>
        <taxon>Vertebrata</taxon>
        <taxon>Euteleostomi</taxon>
        <taxon>Lepidosauria</taxon>
        <taxon>Squamata</taxon>
        <taxon>Bifurcata</taxon>
        <taxon>Unidentata</taxon>
        <taxon>Episquamata</taxon>
        <taxon>Toxicofera</taxon>
        <taxon>Iguania</taxon>
        <taxon>Acrodonta</taxon>
        <taxon>Agamidae</taxon>
        <taxon>Amphibolurinae</taxon>
        <taxon>Pogona</taxon>
    </lineage>
</organism>
<dbReference type="OrthoDB" id="2421790at2759"/>
<dbReference type="InParanoid" id="A0A6J0VEC7"/>
<proteinExistence type="predicted"/>
<keyword evidence="3" id="KW-1185">Reference proteome</keyword>
<evidence type="ECO:0000256" key="1">
    <source>
        <dbReference type="SAM" id="Coils"/>
    </source>
</evidence>
<protein>
    <submittedName>
        <fullName evidence="4 5">Uncharacterized protein</fullName>
    </submittedName>
</protein>
<evidence type="ECO:0000313" key="3">
    <source>
        <dbReference type="Proteomes" id="UP001652642"/>
    </source>
</evidence>
<evidence type="ECO:0000313" key="5">
    <source>
        <dbReference type="RefSeq" id="XP_072847949.1"/>
    </source>
</evidence>
<accession>A0A6J0VEC7</accession>
<gene>
    <name evidence="4 5" type="primary">LOC110090992</name>
</gene>
<feature type="compositionally biased region" description="Polar residues" evidence="2">
    <location>
        <begin position="1"/>
        <end position="15"/>
    </location>
</feature>
<feature type="coiled-coil region" evidence="1">
    <location>
        <begin position="246"/>
        <end position="273"/>
    </location>
</feature>
<dbReference type="RefSeq" id="XP_020670578.2">
    <property type="nucleotide sequence ID" value="XM_020814919.2"/>
</dbReference>
<feature type="region of interest" description="Disordered" evidence="2">
    <location>
        <begin position="1"/>
        <end position="22"/>
    </location>
</feature>
<sequence length="563" mass="62236">MANLCKTPTKTTHGRSSLLGEEETPVQISRGRRSMDGGSRRVSLMRRQVSASSLRSEGQVCVAELAKPRCGRSDSLAKPDPLVVSLLQALTKAGIPLSEMEFFESFLHQLGARRPIPSMAQIHRTFLPALARHHESALRRTLRHRDAFVFLHEATTGDGRAALGISLLPLDRAGKPPLLLGVEFLEQLSHALVSRAVARVLSEGHVLFHRVLAVVTSGSAPMIQAFAANGILGTVLSAALHIPCLLHQLELVMELWQDRLERLATLLHLLEETLGRRASLRHRYELFLHEHESGLTLTLPNDQTGPEAWLEKAVGIAEHLPFLVDFVATDEEEGSLMSKLQTLLGEGNEALVAEAIFAAEHAPALLNMAQFLRQRGEPLAHRIYGELDSLRISFSYHVDAGLGPKTERHLALCQPPLAEHFRGILARSLNRLEHLLESHPAVPTLRAVRALDPKQLGAVGWSRSEHEQGIPGLAEVPEIEWFRYQHLAEAAPADVSLPQWWEAQAERLPTLGPLAQQFLWLPVCSPKSPFHPGGILNLTGAGEGFTEESVRLLCMIRYNRNLY</sequence>
<dbReference type="KEGG" id="pvt:110090992"/>
<dbReference type="AlphaFoldDB" id="A0A6J0VEC7"/>
<dbReference type="GeneID" id="110090992"/>
<reference evidence="3 4" key="1">
    <citation type="submission" date="2025-05" db="UniProtKB">
        <authorList>
            <consortium name="RefSeq"/>
        </authorList>
    </citation>
    <scope>NUCLEOTIDE SEQUENCE [LARGE SCALE GENOMIC DNA]</scope>
</reference>
<name>A0A6J0VEC7_9SAUR</name>
<keyword evidence="1" id="KW-0175">Coiled coil</keyword>
<evidence type="ECO:0000256" key="2">
    <source>
        <dbReference type="SAM" id="MobiDB-lite"/>
    </source>
</evidence>